<evidence type="ECO:0000313" key="3">
    <source>
        <dbReference type="EMBL" id="MEN7551440.1"/>
    </source>
</evidence>
<dbReference type="EMBL" id="JBDKWZ010000022">
    <property type="protein sequence ID" value="MEN7551440.1"/>
    <property type="molecule type" value="Genomic_DNA"/>
</dbReference>
<evidence type="ECO:0000259" key="2">
    <source>
        <dbReference type="Pfam" id="PF00534"/>
    </source>
</evidence>
<dbReference type="GO" id="GO:0016757">
    <property type="term" value="F:glycosyltransferase activity"/>
    <property type="evidence" value="ECO:0007669"/>
    <property type="project" value="UniProtKB-KW"/>
</dbReference>
<keyword evidence="1 3" id="KW-0808">Transferase</keyword>
<keyword evidence="3" id="KW-0328">Glycosyltransferase</keyword>
<keyword evidence="4" id="KW-1185">Reference proteome</keyword>
<evidence type="ECO:0000313" key="4">
    <source>
        <dbReference type="Proteomes" id="UP001403385"/>
    </source>
</evidence>
<reference evidence="3 4" key="1">
    <citation type="submission" date="2024-04" db="EMBL/GenBank/DDBJ databases">
        <title>Novel genus in family Flammeovirgaceae.</title>
        <authorList>
            <person name="Nguyen T.H."/>
            <person name="Vuong T.Q."/>
            <person name="Le H."/>
            <person name="Kim S.-G."/>
        </authorList>
    </citation>
    <scope>NUCLEOTIDE SEQUENCE [LARGE SCALE GENOMIC DNA]</scope>
    <source>
        <strain evidence="3 4">JCM 23209</strain>
    </source>
</reference>
<dbReference type="RefSeq" id="WP_346824221.1">
    <property type="nucleotide sequence ID" value="NZ_JBDKWZ010000022.1"/>
</dbReference>
<dbReference type="PANTHER" id="PTHR46401">
    <property type="entry name" value="GLYCOSYLTRANSFERASE WBBK-RELATED"/>
    <property type="match status" value="1"/>
</dbReference>
<dbReference type="InterPro" id="IPR001296">
    <property type="entry name" value="Glyco_trans_1"/>
</dbReference>
<sequence length="375" mass="42587">MKIAFLAPFYPYRGGIAQSSTALYKALESLAEVKAFNFSLQYPSLLFPGSSQFENAKDSNLKIDSVRCLNSINPLSYFTTANKIQGFQPDLLLTRYWMPFFAPSLGLVSKLVRKKGARVISITDNIIPHEHRMGDQVLTSFFLKQNDGFVTLSEAVKRDLLQFRPNAKVLFHPHPLYSHFGKKQEKAQARKLLQLPKERKIILFFGLIRAYKGLDTLLEAFGKLDASYHLLVAGEAYEDMEKYQALIAQNPNRDRVQMHNHYIAESEVPNYFSAADVCVLPYKTATQSGVTAISFHFDLPVIVTDVGGLKQMVGEFEGGGVVPPENPDQLAKRIQEYFHHNQQEQYSQAIQKNKKTYSWEHLAVELIRFSEGQAR</sequence>
<dbReference type="PANTHER" id="PTHR46401:SF2">
    <property type="entry name" value="GLYCOSYLTRANSFERASE WBBK-RELATED"/>
    <property type="match status" value="1"/>
</dbReference>
<dbReference type="Pfam" id="PF00534">
    <property type="entry name" value="Glycos_transf_1"/>
    <property type="match status" value="1"/>
</dbReference>
<proteinExistence type="predicted"/>
<name>A0AAW9S8C1_9BACT</name>
<accession>A0AAW9S8C1</accession>
<dbReference type="EC" id="2.4.-.-" evidence="3"/>
<dbReference type="SUPFAM" id="SSF53756">
    <property type="entry name" value="UDP-Glycosyltransferase/glycogen phosphorylase"/>
    <property type="match status" value="1"/>
</dbReference>
<organism evidence="3 4">
    <name type="scientific">Rapidithrix thailandica</name>
    <dbReference type="NCBI Taxonomy" id="413964"/>
    <lineage>
        <taxon>Bacteria</taxon>
        <taxon>Pseudomonadati</taxon>
        <taxon>Bacteroidota</taxon>
        <taxon>Cytophagia</taxon>
        <taxon>Cytophagales</taxon>
        <taxon>Flammeovirgaceae</taxon>
        <taxon>Rapidithrix</taxon>
    </lineage>
</organism>
<dbReference type="Gene3D" id="3.40.50.2000">
    <property type="entry name" value="Glycogen Phosphorylase B"/>
    <property type="match status" value="2"/>
</dbReference>
<protein>
    <submittedName>
        <fullName evidence="3">Glycosyltransferase</fullName>
        <ecNumber evidence="3">2.4.-.-</ecNumber>
    </submittedName>
</protein>
<dbReference type="AlphaFoldDB" id="A0AAW9S8C1"/>
<dbReference type="GO" id="GO:0009103">
    <property type="term" value="P:lipopolysaccharide biosynthetic process"/>
    <property type="evidence" value="ECO:0007669"/>
    <property type="project" value="TreeGrafter"/>
</dbReference>
<gene>
    <name evidence="3" type="ORF">AAG747_26220</name>
</gene>
<comment type="caution">
    <text evidence="3">The sequence shown here is derived from an EMBL/GenBank/DDBJ whole genome shotgun (WGS) entry which is preliminary data.</text>
</comment>
<feature type="domain" description="Glycosyl transferase family 1" evidence="2">
    <location>
        <begin position="188"/>
        <end position="355"/>
    </location>
</feature>
<dbReference type="Proteomes" id="UP001403385">
    <property type="component" value="Unassembled WGS sequence"/>
</dbReference>
<evidence type="ECO:0000256" key="1">
    <source>
        <dbReference type="ARBA" id="ARBA00022679"/>
    </source>
</evidence>